<accession>A0A1I0RD49</accession>
<proteinExistence type="predicted"/>
<evidence type="ECO:0000313" key="2">
    <source>
        <dbReference type="Proteomes" id="UP000199701"/>
    </source>
</evidence>
<sequence>MKYYLFKGTDKNTVFIIPTIELSRDHYFLTLSFMIFYLGIRWEK</sequence>
<protein>
    <submittedName>
        <fullName evidence="1">Uncharacterized protein</fullName>
    </submittedName>
</protein>
<reference evidence="1 2" key="1">
    <citation type="submission" date="2016-10" db="EMBL/GenBank/DDBJ databases">
        <authorList>
            <person name="de Groot N.N."/>
        </authorList>
    </citation>
    <scope>NUCLEOTIDE SEQUENCE [LARGE SCALE GENOMIC DNA]</scope>
    <source>
        <strain evidence="1 2">DSM 9179</strain>
    </source>
</reference>
<keyword evidence="2" id="KW-1185">Reference proteome</keyword>
<gene>
    <name evidence="1" type="ORF">SAMN05421659_11429</name>
</gene>
<organism evidence="1 2">
    <name type="scientific">[Clostridium] fimetarium</name>
    <dbReference type="NCBI Taxonomy" id="99656"/>
    <lineage>
        <taxon>Bacteria</taxon>
        <taxon>Bacillati</taxon>
        <taxon>Bacillota</taxon>
        <taxon>Clostridia</taxon>
        <taxon>Lachnospirales</taxon>
        <taxon>Lachnospiraceae</taxon>
    </lineage>
</organism>
<name>A0A1I0RD49_9FIRM</name>
<evidence type="ECO:0000313" key="1">
    <source>
        <dbReference type="EMBL" id="SEW38722.1"/>
    </source>
</evidence>
<dbReference type="AlphaFoldDB" id="A0A1I0RD49"/>
<dbReference type="Proteomes" id="UP000199701">
    <property type="component" value="Unassembled WGS sequence"/>
</dbReference>
<dbReference type="EMBL" id="FOJI01000014">
    <property type="protein sequence ID" value="SEW38722.1"/>
    <property type="molecule type" value="Genomic_DNA"/>
</dbReference>